<accession>A0A2V5KCW1</accession>
<dbReference type="Proteomes" id="UP000247476">
    <property type="component" value="Unassembled WGS sequence"/>
</dbReference>
<dbReference type="GO" id="GO:0030246">
    <property type="term" value="F:carbohydrate binding"/>
    <property type="evidence" value="ECO:0007669"/>
    <property type="project" value="InterPro"/>
</dbReference>
<dbReference type="InterPro" id="IPR017853">
    <property type="entry name" value="GH"/>
</dbReference>
<dbReference type="InterPro" id="IPR003476">
    <property type="entry name" value="Glyco_hydro_42"/>
</dbReference>
<dbReference type="GO" id="GO:0009341">
    <property type="term" value="C:beta-galactosidase complex"/>
    <property type="evidence" value="ECO:0007669"/>
    <property type="project" value="InterPro"/>
</dbReference>
<dbReference type="EMBL" id="QJVJ01000001">
    <property type="protein sequence ID" value="PYI57475.1"/>
    <property type="molecule type" value="Genomic_DNA"/>
</dbReference>
<evidence type="ECO:0000256" key="5">
    <source>
        <dbReference type="SAM" id="MobiDB-lite"/>
    </source>
</evidence>
<keyword evidence="1" id="KW-0479">Metal-binding</keyword>
<evidence type="ECO:0000256" key="2">
    <source>
        <dbReference type="ARBA" id="ARBA00022801"/>
    </source>
</evidence>
<organism evidence="8 9">
    <name type="scientific">Paenibacillus flagellatus</name>
    <dbReference type="NCBI Taxonomy" id="2211139"/>
    <lineage>
        <taxon>Bacteria</taxon>
        <taxon>Bacillati</taxon>
        <taxon>Bacillota</taxon>
        <taxon>Bacilli</taxon>
        <taxon>Bacillales</taxon>
        <taxon>Paenibacillaceae</taxon>
        <taxon>Paenibacillus</taxon>
    </lineage>
</organism>
<feature type="domain" description="Glycoside hydrolase family 42 N-terminal" evidence="6">
    <location>
        <begin position="554"/>
        <end position="760"/>
    </location>
</feature>
<dbReference type="GO" id="GO:0016052">
    <property type="term" value="P:carbohydrate catabolic process"/>
    <property type="evidence" value="ECO:0007669"/>
    <property type="project" value="InterPro"/>
</dbReference>
<feature type="domain" description="Carbohydrate-binding" evidence="7">
    <location>
        <begin position="101"/>
        <end position="264"/>
    </location>
</feature>
<evidence type="ECO:0000259" key="7">
    <source>
        <dbReference type="Pfam" id="PF06452"/>
    </source>
</evidence>
<keyword evidence="2" id="KW-0378">Hydrolase</keyword>
<dbReference type="Gene3D" id="3.40.50.880">
    <property type="match status" value="1"/>
</dbReference>
<dbReference type="CDD" id="cd09621">
    <property type="entry name" value="CBM9_like_5"/>
    <property type="match status" value="1"/>
</dbReference>
<dbReference type="InterPro" id="IPR029062">
    <property type="entry name" value="Class_I_gatase-like"/>
</dbReference>
<dbReference type="InterPro" id="IPR013529">
    <property type="entry name" value="Glyco_hydro_42_N"/>
</dbReference>
<keyword evidence="4" id="KW-0326">Glycosidase</keyword>
<name>A0A2V5KCW1_9BACL</name>
<feature type="region of interest" description="Disordered" evidence="5">
    <location>
        <begin position="1"/>
        <end position="40"/>
    </location>
</feature>
<evidence type="ECO:0000259" key="6">
    <source>
        <dbReference type="Pfam" id="PF02449"/>
    </source>
</evidence>
<evidence type="ECO:0000256" key="3">
    <source>
        <dbReference type="ARBA" id="ARBA00022833"/>
    </source>
</evidence>
<dbReference type="Gene3D" id="2.60.40.1190">
    <property type="match status" value="1"/>
</dbReference>
<keyword evidence="3" id="KW-0862">Zinc</keyword>
<dbReference type="Gene3D" id="3.20.20.80">
    <property type="entry name" value="Glycosidases"/>
    <property type="match status" value="1"/>
</dbReference>
<dbReference type="Pfam" id="PF06452">
    <property type="entry name" value="CBM9_1"/>
    <property type="match status" value="1"/>
</dbReference>
<dbReference type="GO" id="GO:0004565">
    <property type="term" value="F:beta-galactosidase activity"/>
    <property type="evidence" value="ECO:0007669"/>
    <property type="project" value="InterPro"/>
</dbReference>
<dbReference type="PANTHER" id="PTHR36447">
    <property type="entry name" value="BETA-GALACTOSIDASE GANA"/>
    <property type="match status" value="1"/>
</dbReference>
<reference evidence="8 9" key="1">
    <citation type="submission" date="2018-05" db="EMBL/GenBank/DDBJ databases">
        <title>Paenibacillus flagellatus sp. nov., isolated from selenium mineral soil.</title>
        <authorList>
            <person name="Dai X."/>
        </authorList>
    </citation>
    <scope>NUCLEOTIDE SEQUENCE [LARGE SCALE GENOMIC DNA]</scope>
    <source>
        <strain evidence="8 9">DXL2</strain>
    </source>
</reference>
<dbReference type="CDD" id="cd03143">
    <property type="entry name" value="A4_beta-galactosidase_middle_domain"/>
    <property type="match status" value="1"/>
</dbReference>
<proteinExistence type="predicted"/>
<comment type="caution">
    <text evidence="8">The sequence shown here is derived from an EMBL/GenBank/DDBJ whole genome shotgun (WGS) entry which is preliminary data.</text>
</comment>
<evidence type="ECO:0000256" key="1">
    <source>
        <dbReference type="ARBA" id="ARBA00022723"/>
    </source>
</evidence>
<evidence type="ECO:0000313" key="8">
    <source>
        <dbReference type="EMBL" id="PYI57475.1"/>
    </source>
</evidence>
<dbReference type="GO" id="GO:0046872">
    <property type="term" value="F:metal ion binding"/>
    <property type="evidence" value="ECO:0007669"/>
    <property type="project" value="UniProtKB-KW"/>
</dbReference>
<evidence type="ECO:0000256" key="4">
    <source>
        <dbReference type="ARBA" id="ARBA00023295"/>
    </source>
</evidence>
<protein>
    <recommendedName>
        <fullName evidence="10">Glycoside hydrolase family 42 N-terminal domain-containing protein</fullName>
    </recommendedName>
</protein>
<dbReference type="PANTHER" id="PTHR36447:SF2">
    <property type="entry name" value="BETA-GALACTOSIDASE YESZ"/>
    <property type="match status" value="1"/>
</dbReference>
<feature type="compositionally biased region" description="Polar residues" evidence="5">
    <location>
        <begin position="13"/>
        <end position="30"/>
    </location>
</feature>
<dbReference type="InterPro" id="IPR010502">
    <property type="entry name" value="Carb-bd_dom_fam9"/>
</dbReference>
<gene>
    <name evidence="8" type="ORF">DLM86_03305</name>
</gene>
<evidence type="ECO:0008006" key="10">
    <source>
        <dbReference type="Google" id="ProtNLM"/>
    </source>
</evidence>
<keyword evidence="9" id="KW-1185">Reference proteome</keyword>
<dbReference type="SUPFAM" id="SSF49344">
    <property type="entry name" value="CBD9-like"/>
    <property type="match status" value="1"/>
</dbReference>
<dbReference type="SUPFAM" id="SSF51445">
    <property type="entry name" value="(Trans)glycosidases"/>
    <property type="match status" value="1"/>
</dbReference>
<sequence length="1093" mass="120729">MREKTGPPASAIRIQNVQEDNGMSDTSRSDAGTPRVRSEAEFPRLRPDCIEETVYDWESFRHRPSPYRHVPVLEAGPGSLTIDGTFAGWEGCAGFRLPSFPSQVVMDGWKGEGDLSADIRFAYDSGHLYWAARVRDDVHVPVEGSDMWRGDSIQIAFSENGVYGPDFGFNCASDGARVAQWKQGSGTSGPEAIESRTTRTGDETVYTVKMPWKAIFSGPPPEGSMTFALLINDNDGGRRRGWIEWTPGFGREKDPGRHGRLHLIPALDPWTVWTEGPEEAQPGVPTAYTLVVPNISDRPASYRLESGLLGLVRDLTVPARSVLAMRFELEPVEPGTYTLDFRLTAAGGASRRAASTIEVPHRPEALLDRLDAAGSKLPELERLLAACEAKGIAVDYERIHAAVIRDFVPYGKDDVRHGRLRRARYVAEQLEKLHGEACRSLSDYLSGAKIAKAVPRYATGRPAIDGCAFVGRTVTRSTGTETVQPIFFNGYGHFGQVRADMPKFQDLGANIVQIEIGPRSVIVEKEQGGDPGGRSDSPDDDYGISTAEIEADIVRVLAQAERHDVAVNLLLSPHYFPDWALRKWPELASICSHSLLYKIDHPIARRIVGEFLRTIIPQVKDFRSLHSVTLTNEPVYQTNKDPYYLPAWHRYLQRLYEGRIAELNRIYGTSYASFEEVPMPPGVGAAPISYDWIVFNQELFAEWHRWMAGIIRSIAPDLPVHAKIMGDPQGSLGWGIDIEAFSAFSQINGNDNWNYLGEGARGFAKEMSFYDLQVSMKPAPVFNSEHHIIPDGDQRYVPGHAEHVRAMLWQGPLHGKSATTIWVWERTYDTTDDKEGSVLHRPDVVAAIGRTNHDLNRLAREVTAFQNAETRVAILYAVPSSVYSTAYPAACLNAYEAVSFSGVKVGFLSERQVAQGMAERYDFVIVPAATHVLPETLSGLCAYVEKGAGTVVVIGDGTLRKDQHDRPLPDEQRSALFGRAVVLPSDSPTAPHIRDRLLPQLASAGLCGTMLVEAETGRPVYGVEWRTAVWQGRRLLSAVNDTETAISVVILDRGRPAVPEAELIEGTAPESEMALLQPLTPYMFDLGPVGRDD</sequence>
<dbReference type="Pfam" id="PF02449">
    <property type="entry name" value="Glyco_hydro_42"/>
    <property type="match status" value="1"/>
</dbReference>
<evidence type="ECO:0000313" key="9">
    <source>
        <dbReference type="Proteomes" id="UP000247476"/>
    </source>
</evidence>
<dbReference type="AlphaFoldDB" id="A0A2V5KCW1"/>